<dbReference type="HOGENOM" id="CLU_124705_0_0_1"/>
<dbReference type="InParanoid" id="B7FZM6"/>
<dbReference type="OMA" id="ECSKIRC"/>
<dbReference type="AlphaFoldDB" id="B7FZM6"/>
<dbReference type="KEGG" id="pti:PHATRDRAFT_35516"/>
<evidence type="ECO:0000313" key="1">
    <source>
        <dbReference type="EMBL" id="EEC48164.1"/>
    </source>
</evidence>
<reference evidence="2" key="2">
    <citation type="submission" date="2008-08" db="EMBL/GenBank/DDBJ databases">
        <authorList>
            <consortium name="Diatom Consortium"/>
            <person name="Grigoriev I."/>
            <person name="Grimwood J."/>
            <person name="Kuo A."/>
            <person name="Otillar R.P."/>
            <person name="Salamov A."/>
            <person name="Detter J.C."/>
            <person name="Lindquist E."/>
            <person name="Shapiro H."/>
            <person name="Lucas S."/>
            <person name="Glavina del Rio T."/>
            <person name="Pitluck S."/>
            <person name="Rokhsar D."/>
            <person name="Bowler C."/>
        </authorList>
    </citation>
    <scope>GENOME REANNOTATION</scope>
    <source>
        <strain evidence="2">CCAP 1055/1</strain>
    </source>
</reference>
<keyword evidence="2" id="KW-1185">Reference proteome</keyword>
<reference evidence="1 2" key="1">
    <citation type="journal article" date="2008" name="Nature">
        <title>The Phaeodactylum genome reveals the evolutionary history of diatom genomes.</title>
        <authorList>
            <person name="Bowler C."/>
            <person name="Allen A.E."/>
            <person name="Badger J.H."/>
            <person name="Grimwood J."/>
            <person name="Jabbari K."/>
            <person name="Kuo A."/>
            <person name="Maheswari U."/>
            <person name="Martens C."/>
            <person name="Maumus F."/>
            <person name="Otillar R.P."/>
            <person name="Rayko E."/>
            <person name="Salamov A."/>
            <person name="Vandepoele K."/>
            <person name="Beszteri B."/>
            <person name="Gruber A."/>
            <person name="Heijde M."/>
            <person name="Katinka M."/>
            <person name="Mock T."/>
            <person name="Valentin K."/>
            <person name="Verret F."/>
            <person name="Berges J.A."/>
            <person name="Brownlee C."/>
            <person name="Cadoret J.P."/>
            <person name="Chiovitti A."/>
            <person name="Choi C.J."/>
            <person name="Coesel S."/>
            <person name="De Martino A."/>
            <person name="Detter J.C."/>
            <person name="Durkin C."/>
            <person name="Falciatore A."/>
            <person name="Fournet J."/>
            <person name="Haruta M."/>
            <person name="Huysman M.J."/>
            <person name="Jenkins B.D."/>
            <person name="Jiroutova K."/>
            <person name="Jorgensen R.E."/>
            <person name="Joubert Y."/>
            <person name="Kaplan A."/>
            <person name="Kroger N."/>
            <person name="Kroth P.G."/>
            <person name="La Roche J."/>
            <person name="Lindquist E."/>
            <person name="Lommer M."/>
            <person name="Martin-Jezequel V."/>
            <person name="Lopez P.J."/>
            <person name="Lucas S."/>
            <person name="Mangogna M."/>
            <person name="McGinnis K."/>
            <person name="Medlin L.K."/>
            <person name="Montsant A."/>
            <person name="Oudot-Le Secq M.P."/>
            <person name="Napoli C."/>
            <person name="Obornik M."/>
            <person name="Parker M.S."/>
            <person name="Petit J.L."/>
            <person name="Porcel B.M."/>
            <person name="Poulsen N."/>
            <person name="Robison M."/>
            <person name="Rychlewski L."/>
            <person name="Rynearson T.A."/>
            <person name="Schmutz J."/>
            <person name="Shapiro H."/>
            <person name="Siaut M."/>
            <person name="Stanley M."/>
            <person name="Sussman M.R."/>
            <person name="Taylor A.R."/>
            <person name="Vardi A."/>
            <person name="von Dassow P."/>
            <person name="Vyverman W."/>
            <person name="Willis A."/>
            <person name="Wyrwicz L.S."/>
            <person name="Rokhsar D.S."/>
            <person name="Weissenbach J."/>
            <person name="Armbrust E.V."/>
            <person name="Green B.R."/>
            <person name="Van de Peer Y."/>
            <person name="Grigoriev I.V."/>
        </authorList>
    </citation>
    <scope>NUCLEOTIDE SEQUENCE [LARGE SCALE GENOMIC DNA]</scope>
    <source>
        <strain evidence="1 2">CCAP 1055/1</strain>
    </source>
</reference>
<name>B7FZM6_PHATC</name>
<dbReference type="eggNOG" id="ENOG502S9NX">
    <property type="taxonomic scope" value="Eukaryota"/>
</dbReference>
<dbReference type="GeneID" id="7200769"/>
<organism evidence="1 2">
    <name type="scientific">Phaeodactylum tricornutum (strain CCAP 1055/1)</name>
    <dbReference type="NCBI Taxonomy" id="556484"/>
    <lineage>
        <taxon>Eukaryota</taxon>
        <taxon>Sar</taxon>
        <taxon>Stramenopiles</taxon>
        <taxon>Ochrophyta</taxon>
        <taxon>Bacillariophyta</taxon>
        <taxon>Bacillariophyceae</taxon>
        <taxon>Bacillariophycidae</taxon>
        <taxon>Naviculales</taxon>
        <taxon>Phaeodactylaceae</taxon>
        <taxon>Phaeodactylum</taxon>
    </lineage>
</organism>
<dbReference type="PaxDb" id="2850-Phatr35516"/>
<evidence type="ECO:0000313" key="2">
    <source>
        <dbReference type="Proteomes" id="UP000000759"/>
    </source>
</evidence>
<sequence>MWRSSVHRMLQASTTSRKLPCCVSSRRLLSGSITYSGGQATEGQGGYYGSGGARVLPHDSATASGRSMMLALAQDVEKIQSVMTELEVLENLLRSEEETAQGSVTGKSIELKANIKKLMTAADVLESLNRLEVQGEPVWGLSTEEREMIVTAREKVNEC</sequence>
<dbReference type="RefSeq" id="XP_002179973.1">
    <property type="nucleotide sequence ID" value="XM_002179937.1"/>
</dbReference>
<dbReference type="EMBL" id="CM000611">
    <property type="protein sequence ID" value="EEC48164.1"/>
    <property type="molecule type" value="Genomic_DNA"/>
</dbReference>
<accession>B7FZM6</accession>
<dbReference type="Proteomes" id="UP000000759">
    <property type="component" value="Chromosome 8"/>
</dbReference>
<proteinExistence type="predicted"/>
<dbReference type="OrthoDB" id="44564at2759"/>
<gene>
    <name evidence="1" type="ORF">PHATRDRAFT_35516</name>
</gene>
<protein>
    <submittedName>
        <fullName evidence="1">Uncharacterized protein</fullName>
    </submittedName>
</protein>